<dbReference type="Pfam" id="PF03963">
    <property type="entry name" value="FlgD"/>
    <property type="match status" value="1"/>
</dbReference>
<name>A0ABM8DNN6_9BACT</name>
<evidence type="ECO:0000256" key="4">
    <source>
        <dbReference type="ARBA" id="ARBA00024746"/>
    </source>
</evidence>
<proteinExistence type="inferred from homology"/>
<comment type="function">
    <text evidence="4 5">Required for flagellar hook formation. May act as a scaffolding protein.</text>
</comment>
<dbReference type="InterPro" id="IPR025965">
    <property type="entry name" value="FlgD/Vpr_Ig-like"/>
</dbReference>
<dbReference type="Gene3D" id="2.30.30.910">
    <property type="match status" value="1"/>
</dbReference>
<evidence type="ECO:0000256" key="3">
    <source>
        <dbReference type="ARBA" id="ARBA00022795"/>
    </source>
</evidence>
<dbReference type="Pfam" id="PF13861">
    <property type="entry name" value="FLgD_tudor"/>
    <property type="match status" value="1"/>
</dbReference>
<evidence type="ECO:0000256" key="5">
    <source>
        <dbReference type="RuleBase" id="RU362076"/>
    </source>
</evidence>
<dbReference type="Proteomes" id="UP001242010">
    <property type="component" value="Chromosome"/>
</dbReference>
<keyword evidence="3 5" id="KW-1005">Bacterial flagellum biogenesis</keyword>
<dbReference type="Pfam" id="PF13860">
    <property type="entry name" value="FlgD_ig"/>
    <property type="match status" value="1"/>
</dbReference>
<dbReference type="Gene3D" id="2.60.40.4070">
    <property type="match status" value="1"/>
</dbReference>
<accession>A0ABM8DNN6</accession>
<dbReference type="InterPro" id="IPR005648">
    <property type="entry name" value="FlgD"/>
</dbReference>
<evidence type="ECO:0000256" key="2">
    <source>
        <dbReference type="ARBA" id="ARBA00016013"/>
    </source>
</evidence>
<reference evidence="9" key="1">
    <citation type="journal article" date="2023" name="Int. J. Syst. Evol. Microbiol.">
        <title>Mesoterricola silvestris gen. nov., sp. nov., Mesoterricola sediminis sp. nov., Geothrix oryzae sp. nov., Geothrix edaphica sp. nov., Geothrix rubra sp. nov., and Geothrix limicola sp. nov., six novel members of Acidobacteriota isolated from soils.</title>
        <authorList>
            <person name="Itoh H."/>
            <person name="Sugisawa Y."/>
            <person name="Mise K."/>
            <person name="Xu Z."/>
            <person name="Kuniyasu M."/>
            <person name="Ushijima N."/>
            <person name="Kawano K."/>
            <person name="Kobayashi E."/>
            <person name="Shiratori Y."/>
            <person name="Masuda Y."/>
            <person name="Senoo K."/>
        </authorList>
    </citation>
    <scope>NUCLEOTIDE SEQUENCE [LARGE SCALE GENOMIC DNA]</scope>
    <source>
        <strain evidence="9">Red222</strain>
    </source>
</reference>
<evidence type="ECO:0000313" key="9">
    <source>
        <dbReference type="Proteomes" id="UP001242010"/>
    </source>
</evidence>
<feature type="domain" description="FlgD/Vpr Ig-like" evidence="6">
    <location>
        <begin position="107"/>
        <end position="176"/>
    </location>
</feature>
<evidence type="ECO:0000313" key="8">
    <source>
        <dbReference type="EMBL" id="BDU68528.1"/>
    </source>
</evidence>
<keyword evidence="9" id="KW-1185">Reference proteome</keyword>
<sequence length="220" mass="22659">METGMISATTAATTTTNKTATAKNALDKDGFLKLLVAQLKNQDPTGAGQDPNQMVQQLTSFSSLEQSQQTNTLLTGLQTQTAGLFQAQTAGLVGKTVKVDGSGFNLKSGQATMNLELASAANVTVTVRDATGNVVATLPQGHLNRGASTLAWDGKDASGTPLPDGAYKVEVSATGDDGKAVSFRTSLTLKVDAVTFKDNGIYLASGGNIFSLADVLEITA</sequence>
<evidence type="ECO:0000259" key="6">
    <source>
        <dbReference type="Pfam" id="PF13860"/>
    </source>
</evidence>
<dbReference type="InterPro" id="IPR025963">
    <property type="entry name" value="FLgD_Tudor"/>
</dbReference>
<evidence type="ECO:0000256" key="1">
    <source>
        <dbReference type="ARBA" id="ARBA00010577"/>
    </source>
</evidence>
<organism evidence="8 9">
    <name type="scientific">Geothrix oryzae</name>
    <dbReference type="NCBI Taxonomy" id="2927975"/>
    <lineage>
        <taxon>Bacteria</taxon>
        <taxon>Pseudomonadati</taxon>
        <taxon>Acidobacteriota</taxon>
        <taxon>Holophagae</taxon>
        <taxon>Holophagales</taxon>
        <taxon>Holophagaceae</taxon>
        <taxon>Geothrix</taxon>
    </lineage>
</organism>
<comment type="similarity">
    <text evidence="1 5">Belongs to the FlgD family.</text>
</comment>
<feature type="domain" description="FlgD Tudor-like" evidence="7">
    <location>
        <begin position="87"/>
        <end position="215"/>
    </location>
</feature>
<protein>
    <recommendedName>
        <fullName evidence="2 5">Basal-body rod modification protein FlgD</fullName>
    </recommendedName>
</protein>
<dbReference type="EMBL" id="AP027079">
    <property type="protein sequence ID" value="BDU68528.1"/>
    <property type="molecule type" value="Genomic_DNA"/>
</dbReference>
<gene>
    <name evidence="8" type="ORF">GETHOR_06290</name>
</gene>
<evidence type="ECO:0000259" key="7">
    <source>
        <dbReference type="Pfam" id="PF13861"/>
    </source>
</evidence>